<name>A0A5S4FB76_9ACTN</name>
<sequence>MITGTEAEAVERLLLRLDEDEQAAAAAGGGEWVLGTDHQELFVAPTADGGGQAPPGDRVAEWTYAVNPGRPQEWLGCDVRGPAHVVRHHPARVLAEAAALRRILARHQPHRVVLANVDGDDREYIECAHDGDDWPCRDVLDLAGDGSDGNGGPPMVNPPGTVWLLLSESGPGSRAGIEEYVRDVIGQRTTPDDDITADRLARGLVYSILHRLGGYPAWKDPLDSAAPAGRPR</sequence>
<protein>
    <submittedName>
        <fullName evidence="1">Uncharacterized protein</fullName>
    </submittedName>
</protein>
<dbReference type="Proteomes" id="UP000309128">
    <property type="component" value="Unassembled WGS sequence"/>
</dbReference>
<comment type="caution">
    <text evidence="1">The sequence shown here is derived from an EMBL/GenBank/DDBJ whole genome shotgun (WGS) entry which is preliminary data.</text>
</comment>
<dbReference type="AlphaFoldDB" id="A0A5S4FB76"/>
<dbReference type="Pfam" id="PF19730">
    <property type="entry name" value="DUF6221"/>
    <property type="match status" value="1"/>
</dbReference>
<evidence type="ECO:0000313" key="1">
    <source>
        <dbReference type="EMBL" id="TMR14071.1"/>
    </source>
</evidence>
<dbReference type="EMBL" id="VCKY01000114">
    <property type="protein sequence ID" value="TMR14071.1"/>
    <property type="molecule type" value="Genomic_DNA"/>
</dbReference>
<dbReference type="InterPro" id="IPR046193">
    <property type="entry name" value="DUF6221"/>
</dbReference>
<dbReference type="RefSeq" id="WP_138669490.1">
    <property type="nucleotide sequence ID" value="NZ_VCKY01000114.1"/>
</dbReference>
<reference evidence="1 2" key="1">
    <citation type="submission" date="2019-05" db="EMBL/GenBank/DDBJ databases">
        <title>Draft genome sequence of Nonomuraea turkmeniaca DSM 43926.</title>
        <authorList>
            <person name="Saricaoglu S."/>
            <person name="Isik K."/>
        </authorList>
    </citation>
    <scope>NUCLEOTIDE SEQUENCE [LARGE SCALE GENOMIC DNA]</scope>
    <source>
        <strain evidence="1 2">DSM 43926</strain>
    </source>
</reference>
<proteinExistence type="predicted"/>
<gene>
    <name evidence="1" type="ORF">ETD86_29435</name>
</gene>
<accession>A0A5S4FB76</accession>
<evidence type="ECO:0000313" key="2">
    <source>
        <dbReference type="Proteomes" id="UP000309128"/>
    </source>
</evidence>
<organism evidence="1 2">
    <name type="scientific">Nonomuraea turkmeniaca</name>
    <dbReference type="NCBI Taxonomy" id="103838"/>
    <lineage>
        <taxon>Bacteria</taxon>
        <taxon>Bacillati</taxon>
        <taxon>Actinomycetota</taxon>
        <taxon>Actinomycetes</taxon>
        <taxon>Streptosporangiales</taxon>
        <taxon>Streptosporangiaceae</taxon>
        <taxon>Nonomuraea</taxon>
    </lineage>
</organism>
<keyword evidence="2" id="KW-1185">Reference proteome</keyword>